<feature type="transmembrane region" description="Helical" evidence="14">
    <location>
        <begin position="180"/>
        <end position="198"/>
    </location>
</feature>
<feature type="transmembrane region" description="Helical" evidence="14">
    <location>
        <begin position="472"/>
        <end position="493"/>
    </location>
</feature>
<feature type="transmembrane region" description="Helical" evidence="14">
    <location>
        <begin position="386"/>
        <end position="406"/>
    </location>
</feature>
<dbReference type="InterPro" id="IPR038377">
    <property type="entry name" value="Na/Glc_symporter_sf"/>
</dbReference>
<evidence type="ECO:0000256" key="5">
    <source>
        <dbReference type="ARBA" id="ARBA00022692"/>
    </source>
</evidence>
<gene>
    <name evidence="15" type="ORF">EW142_11340</name>
</gene>
<evidence type="ECO:0000256" key="9">
    <source>
        <dbReference type="ARBA" id="ARBA00023136"/>
    </source>
</evidence>
<comment type="subcellular location">
    <subcellularLocation>
        <location evidence="1">Cell membrane</location>
        <topology evidence="1">Multi-pass membrane protein</topology>
    </subcellularLocation>
</comment>
<evidence type="ECO:0000313" key="15">
    <source>
        <dbReference type="EMBL" id="TAI47269.1"/>
    </source>
</evidence>
<dbReference type="Proteomes" id="UP000291981">
    <property type="component" value="Unassembled WGS sequence"/>
</dbReference>
<feature type="transmembrane region" description="Helical" evidence="14">
    <location>
        <begin position="513"/>
        <end position="533"/>
    </location>
</feature>
<keyword evidence="6 14" id="KW-1133">Transmembrane helix</keyword>
<dbReference type="GO" id="GO:0015075">
    <property type="term" value="F:monoatomic ion transmembrane transporter activity"/>
    <property type="evidence" value="ECO:0007669"/>
    <property type="project" value="UniProtKB-ARBA"/>
</dbReference>
<accession>A0A4Q8QFZ7</accession>
<keyword evidence="11" id="KW-0739">Sodium transport</keyword>
<comment type="caution">
    <text evidence="15">The sequence shown here is derived from an EMBL/GenBank/DDBJ whole genome shotgun (WGS) entry which is preliminary data.</text>
</comment>
<feature type="transmembrane region" description="Helical" evidence="14">
    <location>
        <begin position="274"/>
        <end position="301"/>
    </location>
</feature>
<evidence type="ECO:0000256" key="1">
    <source>
        <dbReference type="ARBA" id="ARBA00004651"/>
    </source>
</evidence>
<keyword evidence="4" id="KW-1003">Cell membrane</keyword>
<dbReference type="PANTHER" id="PTHR42985:SF47">
    <property type="entry name" value="INTEGRAL MEMBRANE TRANSPORT PROTEIN"/>
    <property type="match status" value="1"/>
</dbReference>
<evidence type="ECO:0000256" key="13">
    <source>
        <dbReference type="RuleBase" id="RU362091"/>
    </source>
</evidence>
<keyword evidence="10" id="KW-0325">Glycoprotein</keyword>
<feature type="transmembrane region" description="Helical" evidence="14">
    <location>
        <begin position="80"/>
        <end position="98"/>
    </location>
</feature>
<name>A0A4Q8QFZ7_9FLAO</name>
<evidence type="ECO:0000256" key="10">
    <source>
        <dbReference type="ARBA" id="ARBA00023180"/>
    </source>
</evidence>
<feature type="transmembrane region" description="Helical" evidence="14">
    <location>
        <begin position="418"/>
        <end position="439"/>
    </location>
</feature>
<dbReference type="GO" id="GO:0015293">
    <property type="term" value="F:symporter activity"/>
    <property type="evidence" value="ECO:0007669"/>
    <property type="project" value="TreeGrafter"/>
</dbReference>
<keyword evidence="8" id="KW-0406">Ion transport</keyword>
<reference evidence="15 16" key="1">
    <citation type="submission" date="2019-02" db="EMBL/GenBank/DDBJ databases">
        <title>Draft genome sequence of Muricauda sp. 176CP4-71.</title>
        <authorList>
            <person name="Park J.-S."/>
        </authorList>
    </citation>
    <scope>NUCLEOTIDE SEQUENCE [LARGE SCALE GENOMIC DNA]</scope>
    <source>
        <strain evidence="15 16">176CP4-71</strain>
    </source>
</reference>
<keyword evidence="16" id="KW-1185">Reference proteome</keyword>
<dbReference type="AlphaFoldDB" id="A0A4Q8QFZ7"/>
<dbReference type="RefSeq" id="WP_130613925.1">
    <property type="nucleotide sequence ID" value="NZ_SGIU01000002.1"/>
</dbReference>
<dbReference type="GO" id="GO:0005886">
    <property type="term" value="C:plasma membrane"/>
    <property type="evidence" value="ECO:0007669"/>
    <property type="project" value="UniProtKB-SubCell"/>
</dbReference>
<dbReference type="NCBIfam" id="TIGR00813">
    <property type="entry name" value="sss"/>
    <property type="match status" value="1"/>
</dbReference>
<keyword evidence="9 14" id="KW-0472">Membrane</keyword>
<dbReference type="PROSITE" id="PS50283">
    <property type="entry name" value="NA_SOLUT_SYMP_3"/>
    <property type="match status" value="1"/>
</dbReference>
<evidence type="ECO:0000256" key="6">
    <source>
        <dbReference type="ARBA" id="ARBA00022989"/>
    </source>
</evidence>
<feature type="transmembrane region" description="Helical" evidence="14">
    <location>
        <begin position="44"/>
        <end position="65"/>
    </location>
</feature>
<evidence type="ECO:0000256" key="8">
    <source>
        <dbReference type="ARBA" id="ARBA00023065"/>
    </source>
</evidence>
<dbReference type="InterPro" id="IPR051163">
    <property type="entry name" value="Sodium:Solute_Symporter_SSF"/>
</dbReference>
<feature type="transmembrane region" description="Helical" evidence="14">
    <location>
        <begin position="150"/>
        <end position="168"/>
    </location>
</feature>
<evidence type="ECO:0000256" key="14">
    <source>
        <dbReference type="SAM" id="Phobius"/>
    </source>
</evidence>
<dbReference type="Pfam" id="PF00474">
    <property type="entry name" value="SSF"/>
    <property type="match status" value="1"/>
</dbReference>
<feature type="transmembrane region" description="Helical" evidence="14">
    <location>
        <begin position="235"/>
        <end position="253"/>
    </location>
</feature>
<keyword evidence="5 14" id="KW-0812">Transmembrane</keyword>
<sequence>MNYIDYIIIIVYLIGFLGIGYFFKENKSSGDYFLGGRSMGWLPLSLSTMATQLSAISFISAPAFVGLKEGGGLQWLTYEFGVPLAMAFLMVALIPTLYKSGIVSVYEYLEKRFDASSRLLISFVFQISRSVATGVMVYTMALILQATVGVDFWISVLIIGVITLVYSFQGGMKAVIWGDVIQMIILFLGIVICLFYGISELGGFENFLTNVDKDRITAVDFSKWGFNNADKNDEFGFWPMVIGGFFLYASYYGTDQTQSQRLLSAKGMPTIKKLLLANGLFRFPLTLTYCIMGLVLGTLLFQDVEFQDMMESVYQANIDSLEGKKADLMVPVFIINYLPNGIIGILIVAIMSAAMSSLSSTVNSLSAVTMEDFVKRFKPDMSDKKYVMTSRILSLFWGLVCLFFAFFAGNIEGTVIEVINKVSSVFYGPILAGFMLAIMTKKTHALGANIGIVIGVLFNMYLWLYVPEVFWFWWNAIGCLVTVVVAMVVSYVIKRKANEGLEVVYSVSKKEVAILLGFFVFIILLSLAMPSLLS</sequence>
<proteinExistence type="inferred from homology"/>
<keyword evidence="3" id="KW-0813">Transport</keyword>
<evidence type="ECO:0000256" key="7">
    <source>
        <dbReference type="ARBA" id="ARBA00023053"/>
    </source>
</evidence>
<comment type="catalytic activity">
    <reaction evidence="12">
        <text>iodide(out) + 2 Na(+)(out) = iodide(in) + 2 Na(+)(in)</text>
        <dbReference type="Rhea" id="RHEA:71207"/>
        <dbReference type="ChEBI" id="CHEBI:16382"/>
        <dbReference type="ChEBI" id="CHEBI:29101"/>
    </reaction>
</comment>
<feature type="transmembrane region" description="Helical" evidence="14">
    <location>
        <begin position="6"/>
        <end position="23"/>
    </location>
</feature>
<dbReference type="InterPro" id="IPR018212">
    <property type="entry name" value="Na/solute_symporter_CS"/>
</dbReference>
<organism evidence="15 16">
    <name type="scientific">Flagellimonas allohymeniacidonis</name>
    <dbReference type="NCBI Taxonomy" id="2517819"/>
    <lineage>
        <taxon>Bacteria</taxon>
        <taxon>Pseudomonadati</taxon>
        <taxon>Bacteroidota</taxon>
        <taxon>Flavobacteriia</taxon>
        <taxon>Flavobacteriales</taxon>
        <taxon>Flavobacteriaceae</taxon>
        <taxon>Flagellimonas</taxon>
    </lineage>
</organism>
<evidence type="ECO:0000256" key="3">
    <source>
        <dbReference type="ARBA" id="ARBA00022448"/>
    </source>
</evidence>
<comment type="similarity">
    <text evidence="2 13">Belongs to the sodium:solute symporter (SSF) (TC 2.A.21) family.</text>
</comment>
<keyword evidence="7" id="KW-0915">Sodium</keyword>
<dbReference type="CDD" id="cd11494">
    <property type="entry name" value="SLC5sbd_NIS-like_u2"/>
    <property type="match status" value="1"/>
</dbReference>
<dbReference type="Gene3D" id="1.20.1730.10">
    <property type="entry name" value="Sodium/glucose cotransporter"/>
    <property type="match status" value="1"/>
</dbReference>
<evidence type="ECO:0000313" key="16">
    <source>
        <dbReference type="Proteomes" id="UP000291981"/>
    </source>
</evidence>
<evidence type="ECO:0000256" key="11">
    <source>
        <dbReference type="ARBA" id="ARBA00023201"/>
    </source>
</evidence>
<dbReference type="OrthoDB" id="9803597at2"/>
<evidence type="ECO:0000256" key="12">
    <source>
        <dbReference type="ARBA" id="ARBA00036099"/>
    </source>
</evidence>
<dbReference type="GO" id="GO:0098660">
    <property type="term" value="P:inorganic ion transmembrane transport"/>
    <property type="evidence" value="ECO:0007669"/>
    <property type="project" value="UniProtKB-ARBA"/>
</dbReference>
<evidence type="ECO:0000256" key="4">
    <source>
        <dbReference type="ARBA" id="ARBA00022475"/>
    </source>
</evidence>
<dbReference type="GO" id="GO:0006814">
    <property type="term" value="P:sodium ion transport"/>
    <property type="evidence" value="ECO:0007669"/>
    <property type="project" value="UniProtKB-KW"/>
</dbReference>
<dbReference type="PROSITE" id="PS00457">
    <property type="entry name" value="NA_SOLUT_SYMP_2"/>
    <property type="match status" value="1"/>
</dbReference>
<feature type="transmembrane region" description="Helical" evidence="14">
    <location>
        <begin position="446"/>
        <end position="466"/>
    </location>
</feature>
<evidence type="ECO:0000256" key="2">
    <source>
        <dbReference type="ARBA" id="ARBA00006434"/>
    </source>
</evidence>
<feature type="transmembrane region" description="Helical" evidence="14">
    <location>
        <begin position="119"/>
        <end position="144"/>
    </location>
</feature>
<dbReference type="PANTHER" id="PTHR42985">
    <property type="entry name" value="SODIUM-COUPLED MONOCARBOXYLATE TRANSPORTER"/>
    <property type="match status" value="1"/>
</dbReference>
<dbReference type="InterPro" id="IPR001734">
    <property type="entry name" value="Na/solute_symporter"/>
</dbReference>
<dbReference type="EMBL" id="SGIU01000002">
    <property type="protein sequence ID" value="TAI47269.1"/>
    <property type="molecule type" value="Genomic_DNA"/>
</dbReference>
<protein>
    <submittedName>
        <fullName evidence="15">Sodium transporter</fullName>
    </submittedName>
</protein>